<feature type="domain" description="Gamma-glutamylcyclotransferase AIG2-like" evidence="3">
    <location>
        <begin position="38"/>
        <end position="135"/>
    </location>
</feature>
<evidence type="ECO:0000256" key="2">
    <source>
        <dbReference type="PIRSR" id="PIRSR617939-1"/>
    </source>
</evidence>
<evidence type="ECO:0000313" key="5">
    <source>
        <dbReference type="Proteomes" id="UP001143309"/>
    </source>
</evidence>
<dbReference type="Gene3D" id="3.10.490.10">
    <property type="entry name" value="Gamma-glutamyl cyclotransferase-like"/>
    <property type="match status" value="1"/>
</dbReference>
<dbReference type="InterPro" id="IPR009288">
    <property type="entry name" value="AIG2-like_dom"/>
</dbReference>
<gene>
    <name evidence="4" type="ORF">GCM10008174_30650</name>
</gene>
<keyword evidence="5" id="KW-1185">Reference proteome</keyword>
<evidence type="ECO:0000313" key="4">
    <source>
        <dbReference type="EMBL" id="GLK81324.1"/>
    </source>
</evidence>
<dbReference type="InterPro" id="IPR036568">
    <property type="entry name" value="GGCT-like_sf"/>
</dbReference>
<evidence type="ECO:0000259" key="3">
    <source>
        <dbReference type="Pfam" id="PF06094"/>
    </source>
</evidence>
<feature type="active site" description="Proton acceptor" evidence="2">
    <location>
        <position position="107"/>
    </location>
</feature>
<dbReference type="GO" id="GO:0003839">
    <property type="term" value="F:gamma-glutamylcyclotransferase activity"/>
    <property type="evidence" value="ECO:0007669"/>
    <property type="project" value="InterPro"/>
</dbReference>
<reference evidence="4" key="2">
    <citation type="submission" date="2023-01" db="EMBL/GenBank/DDBJ databases">
        <authorList>
            <person name="Sun Q."/>
            <person name="Evtushenko L."/>
        </authorList>
    </citation>
    <scope>NUCLEOTIDE SEQUENCE</scope>
    <source>
        <strain evidence="4">VKM B-2748</strain>
    </source>
</reference>
<dbReference type="SUPFAM" id="SSF110857">
    <property type="entry name" value="Gamma-glutamyl cyclotransferase-like"/>
    <property type="match status" value="1"/>
</dbReference>
<organism evidence="4 5">
    <name type="scientific">Methylopila turkensis</name>
    <dbReference type="NCBI Taxonomy" id="1437816"/>
    <lineage>
        <taxon>Bacteria</taxon>
        <taxon>Pseudomonadati</taxon>
        <taxon>Pseudomonadota</taxon>
        <taxon>Alphaproteobacteria</taxon>
        <taxon>Hyphomicrobiales</taxon>
        <taxon>Methylopilaceae</taxon>
        <taxon>Methylopila</taxon>
    </lineage>
</organism>
<dbReference type="InterPro" id="IPR013024">
    <property type="entry name" value="GGCT-like"/>
</dbReference>
<keyword evidence="1" id="KW-0456">Lyase</keyword>
<dbReference type="CDD" id="cd06661">
    <property type="entry name" value="GGCT_like"/>
    <property type="match status" value="1"/>
</dbReference>
<sequence>MGGNLGVRRFAVGPWGAGAPPSFDMAARPFKLDLMLHYFAYGANMRRSSMARRCPGAEPVGPARLEGWRFAISRDGYATVLREAGATTHGVLWRLTERDLWALDAFERVAMGLYRKERLRVRAPDGARRAIVYVSRFVEPGVAVSGYMTEMVIPAALEWGLPEPYLAELGRFARGARGGPAAQGGFR</sequence>
<name>A0A9W6N7K2_9HYPH</name>
<dbReference type="Pfam" id="PF06094">
    <property type="entry name" value="GGACT"/>
    <property type="match status" value="1"/>
</dbReference>
<dbReference type="PANTHER" id="PTHR12935">
    <property type="entry name" value="GAMMA-GLUTAMYLCYCLOTRANSFERASE"/>
    <property type="match status" value="1"/>
</dbReference>
<dbReference type="PANTHER" id="PTHR12935:SF0">
    <property type="entry name" value="GAMMA-GLUTAMYLCYCLOTRANSFERASE"/>
    <property type="match status" value="1"/>
</dbReference>
<dbReference type="AlphaFoldDB" id="A0A9W6N7K2"/>
<evidence type="ECO:0000256" key="1">
    <source>
        <dbReference type="ARBA" id="ARBA00023239"/>
    </source>
</evidence>
<accession>A0A9W6N7K2</accession>
<protein>
    <recommendedName>
        <fullName evidence="3">Gamma-glutamylcyclotransferase AIG2-like domain-containing protein</fullName>
    </recommendedName>
</protein>
<dbReference type="InterPro" id="IPR017939">
    <property type="entry name" value="G-Glutamylcylcotransferase"/>
</dbReference>
<dbReference type="RefSeq" id="WP_271201785.1">
    <property type="nucleotide sequence ID" value="NZ_BSFL01000003.1"/>
</dbReference>
<dbReference type="Proteomes" id="UP001143309">
    <property type="component" value="Unassembled WGS sequence"/>
</dbReference>
<dbReference type="EMBL" id="BSFL01000003">
    <property type="protein sequence ID" value="GLK81324.1"/>
    <property type="molecule type" value="Genomic_DNA"/>
</dbReference>
<proteinExistence type="predicted"/>
<reference evidence="4" key="1">
    <citation type="journal article" date="2014" name="Int. J. Syst. Evol. Microbiol.">
        <title>Complete genome sequence of Corynebacterium casei LMG S-19264T (=DSM 44701T), isolated from a smear-ripened cheese.</title>
        <authorList>
            <consortium name="US DOE Joint Genome Institute (JGI-PGF)"/>
            <person name="Walter F."/>
            <person name="Albersmeier A."/>
            <person name="Kalinowski J."/>
            <person name="Ruckert C."/>
        </authorList>
    </citation>
    <scope>NUCLEOTIDE SEQUENCE</scope>
    <source>
        <strain evidence="4">VKM B-2748</strain>
    </source>
</reference>
<comment type="caution">
    <text evidence="4">The sequence shown here is derived from an EMBL/GenBank/DDBJ whole genome shotgun (WGS) entry which is preliminary data.</text>
</comment>